<dbReference type="KEGG" id="ksk:KSE_18480"/>
<feature type="transmembrane region" description="Helical" evidence="1">
    <location>
        <begin position="12"/>
        <end position="30"/>
    </location>
</feature>
<feature type="transmembrane region" description="Helical" evidence="1">
    <location>
        <begin position="50"/>
        <end position="74"/>
    </location>
</feature>
<dbReference type="EMBL" id="AP010968">
    <property type="protein sequence ID" value="BAJ27673.1"/>
    <property type="molecule type" value="Genomic_DNA"/>
</dbReference>
<dbReference type="PATRIC" id="fig|452652.3.peg.1853"/>
<dbReference type="RefSeq" id="WP_014134991.1">
    <property type="nucleotide sequence ID" value="NC_016109.1"/>
</dbReference>
<feature type="transmembrane region" description="Helical" evidence="1">
    <location>
        <begin position="86"/>
        <end position="108"/>
    </location>
</feature>
<organism evidence="2 3">
    <name type="scientific">Kitasatospora setae (strain ATCC 33774 / DSM 43861 / JCM 3304 / KCC A-0304 / NBRC 14216 / KM-6054)</name>
    <name type="common">Streptomyces setae</name>
    <dbReference type="NCBI Taxonomy" id="452652"/>
    <lineage>
        <taxon>Bacteria</taxon>
        <taxon>Bacillati</taxon>
        <taxon>Actinomycetota</taxon>
        <taxon>Actinomycetes</taxon>
        <taxon>Kitasatosporales</taxon>
        <taxon>Streptomycetaceae</taxon>
        <taxon>Kitasatospora</taxon>
    </lineage>
</organism>
<keyword evidence="1" id="KW-0812">Transmembrane</keyword>
<keyword evidence="1" id="KW-1133">Transmembrane helix</keyword>
<sequence>MTEPGRPLRGRYALAVMAAGWACAWPALHAENGVSRLMRRCLDGPGVPGYALVLAWTGLLLNAAATLWVLLLAVRTRRDRSRPLGLAGGLLLAALPAALLVGVLQYALLQDVRAHAGPQRSPCEGAPVRAGWVGAGQ</sequence>
<dbReference type="Proteomes" id="UP000007076">
    <property type="component" value="Chromosome"/>
</dbReference>
<dbReference type="HOGENOM" id="CLU_1989655_0_0_11"/>
<name>E4N8Z2_KITSK</name>
<evidence type="ECO:0000313" key="2">
    <source>
        <dbReference type="EMBL" id="BAJ27673.1"/>
    </source>
</evidence>
<accession>E4N8Z2</accession>
<gene>
    <name evidence="2" type="ordered locus">KSE_18480</name>
</gene>
<dbReference type="AlphaFoldDB" id="E4N8Z2"/>
<dbReference type="eggNOG" id="ENOG5031ZRW">
    <property type="taxonomic scope" value="Bacteria"/>
</dbReference>
<evidence type="ECO:0000256" key="1">
    <source>
        <dbReference type="SAM" id="Phobius"/>
    </source>
</evidence>
<evidence type="ECO:0000313" key="3">
    <source>
        <dbReference type="Proteomes" id="UP000007076"/>
    </source>
</evidence>
<keyword evidence="1" id="KW-0472">Membrane</keyword>
<keyword evidence="3" id="KW-1185">Reference proteome</keyword>
<protein>
    <submittedName>
        <fullName evidence="2">Uncharacterized protein</fullName>
    </submittedName>
</protein>
<proteinExistence type="predicted"/>
<reference evidence="2 3" key="1">
    <citation type="journal article" date="2010" name="DNA Res.">
        <title>Genome sequence of Kitasatospora setae NBRC 14216T: an evolutionary snapshot of the family Streptomycetaceae.</title>
        <authorList>
            <person name="Ichikawa N."/>
            <person name="Oguchi A."/>
            <person name="Ikeda H."/>
            <person name="Ishikawa J."/>
            <person name="Kitani S."/>
            <person name="Watanabe Y."/>
            <person name="Nakamura S."/>
            <person name="Katano Y."/>
            <person name="Kishi E."/>
            <person name="Sasagawa M."/>
            <person name="Ankai A."/>
            <person name="Fukui S."/>
            <person name="Hashimoto Y."/>
            <person name="Kamata S."/>
            <person name="Otoguro M."/>
            <person name="Tanikawa S."/>
            <person name="Nihira T."/>
            <person name="Horinouchi S."/>
            <person name="Ohnishi Y."/>
            <person name="Hayakawa M."/>
            <person name="Kuzuyama T."/>
            <person name="Arisawa A."/>
            <person name="Nomoto F."/>
            <person name="Miura H."/>
            <person name="Takahashi Y."/>
            <person name="Fujita N."/>
        </authorList>
    </citation>
    <scope>NUCLEOTIDE SEQUENCE [LARGE SCALE GENOMIC DNA]</scope>
    <source>
        <strain evidence="3">ATCC 33774 / DSM 43861 / JCM 3304 / KCC A-0304 / NBRC 14216 / KM-6054</strain>
    </source>
</reference>